<sequence>MKIAAVREYALALPETAEAPHFNYAAFRVRGKIFVTVPPAETHIHVFVGEEEREPALALYAEFVEKLFWGEKAIGLRVELAKAKPAVVRQLVHKA</sequence>
<evidence type="ECO:0008006" key="2">
    <source>
        <dbReference type="Google" id="ProtNLM"/>
    </source>
</evidence>
<dbReference type="Pfam" id="PF04237">
    <property type="entry name" value="YjbR"/>
    <property type="match status" value="1"/>
</dbReference>
<dbReference type="InterPro" id="IPR038056">
    <property type="entry name" value="YjbR-like_sf"/>
</dbReference>
<comment type="caution">
    <text evidence="1">The sequence shown here is derived from an EMBL/GenBank/DDBJ whole genome shotgun (WGS) entry which is preliminary data.</text>
</comment>
<name>X0UHS4_9ZZZZ</name>
<proteinExistence type="predicted"/>
<protein>
    <recommendedName>
        <fullName evidence="2">MmcQ/YjbR family DNA-binding protein</fullName>
    </recommendedName>
</protein>
<evidence type="ECO:0000313" key="1">
    <source>
        <dbReference type="EMBL" id="GAF98851.1"/>
    </source>
</evidence>
<organism evidence="1">
    <name type="scientific">marine sediment metagenome</name>
    <dbReference type="NCBI Taxonomy" id="412755"/>
    <lineage>
        <taxon>unclassified sequences</taxon>
        <taxon>metagenomes</taxon>
        <taxon>ecological metagenomes</taxon>
    </lineage>
</organism>
<feature type="non-terminal residue" evidence="1">
    <location>
        <position position="95"/>
    </location>
</feature>
<dbReference type="InterPro" id="IPR058532">
    <property type="entry name" value="YjbR/MT2646/Rv2570-like"/>
</dbReference>
<dbReference type="SUPFAM" id="SSF142906">
    <property type="entry name" value="YjbR-like"/>
    <property type="match status" value="1"/>
</dbReference>
<dbReference type="EMBL" id="BARS01010977">
    <property type="protein sequence ID" value="GAF98851.1"/>
    <property type="molecule type" value="Genomic_DNA"/>
</dbReference>
<gene>
    <name evidence="1" type="ORF">S01H1_20144</name>
</gene>
<dbReference type="AlphaFoldDB" id="X0UHS4"/>
<accession>X0UHS4</accession>
<reference evidence="1" key="1">
    <citation type="journal article" date="2014" name="Front. Microbiol.">
        <title>High frequency of phylogenetically diverse reductive dehalogenase-homologous genes in deep subseafloor sedimentary metagenomes.</title>
        <authorList>
            <person name="Kawai M."/>
            <person name="Futagami T."/>
            <person name="Toyoda A."/>
            <person name="Takaki Y."/>
            <person name="Nishi S."/>
            <person name="Hori S."/>
            <person name="Arai W."/>
            <person name="Tsubouchi T."/>
            <person name="Morono Y."/>
            <person name="Uchiyama I."/>
            <person name="Ito T."/>
            <person name="Fujiyama A."/>
            <person name="Inagaki F."/>
            <person name="Takami H."/>
        </authorList>
    </citation>
    <scope>NUCLEOTIDE SEQUENCE</scope>
    <source>
        <strain evidence="1">Expedition CK06-06</strain>
    </source>
</reference>